<keyword evidence="1" id="KW-0238">DNA-binding</keyword>
<proteinExistence type="predicted"/>
<organism evidence="1 2">
    <name type="scientific">Candidatus Levilactobacillus faecigallinarum</name>
    <dbReference type="NCBI Taxonomy" id="2838638"/>
    <lineage>
        <taxon>Bacteria</taxon>
        <taxon>Bacillati</taxon>
        <taxon>Bacillota</taxon>
        <taxon>Bacilli</taxon>
        <taxon>Lactobacillales</taxon>
        <taxon>Lactobacillaceae</taxon>
        <taxon>Levilactobacillus</taxon>
    </lineage>
</organism>
<evidence type="ECO:0000313" key="1">
    <source>
        <dbReference type="EMBL" id="HIW71110.1"/>
    </source>
</evidence>
<dbReference type="Pfam" id="PF04237">
    <property type="entry name" value="YjbR"/>
    <property type="match status" value="1"/>
</dbReference>
<dbReference type="PANTHER" id="PTHR35145">
    <property type="entry name" value="CYTOPLASMIC PROTEIN-RELATED"/>
    <property type="match status" value="1"/>
</dbReference>
<dbReference type="EMBL" id="DXGJ01000007">
    <property type="protein sequence ID" value="HIW71110.1"/>
    <property type="molecule type" value="Genomic_DNA"/>
</dbReference>
<reference evidence="1" key="2">
    <citation type="submission" date="2021-04" db="EMBL/GenBank/DDBJ databases">
        <authorList>
            <person name="Gilroy R."/>
        </authorList>
    </citation>
    <scope>NUCLEOTIDE SEQUENCE</scope>
    <source>
        <strain evidence="1">CHK173-259</strain>
    </source>
</reference>
<evidence type="ECO:0000313" key="2">
    <source>
        <dbReference type="Proteomes" id="UP000886822"/>
    </source>
</evidence>
<dbReference type="GO" id="GO:0003677">
    <property type="term" value="F:DNA binding"/>
    <property type="evidence" value="ECO:0007669"/>
    <property type="project" value="UniProtKB-KW"/>
</dbReference>
<protein>
    <submittedName>
        <fullName evidence="1">MmcQ/YjbR family DNA-binding protein</fullName>
    </submittedName>
</protein>
<sequence>MTREEIFTYVADQYGTEPEYLWAKYPGYAVLRNNNGKWYGLVMDVPAQTLGISTSLDPVDILVVKCPTEEIDLLTRSAGFLPAYHMSKQHWITLVLDNPAAAKQAFSFLDASIRLTA</sequence>
<dbReference type="Proteomes" id="UP000886822">
    <property type="component" value="Unassembled WGS sequence"/>
</dbReference>
<dbReference type="Gene3D" id="3.90.1150.30">
    <property type="match status" value="1"/>
</dbReference>
<dbReference type="InterPro" id="IPR058532">
    <property type="entry name" value="YjbR/MT2646/Rv2570-like"/>
</dbReference>
<gene>
    <name evidence="1" type="ORF">H9875_00655</name>
</gene>
<dbReference type="InterPro" id="IPR007351">
    <property type="entry name" value="YjbR"/>
</dbReference>
<dbReference type="PANTHER" id="PTHR35145:SF1">
    <property type="entry name" value="CYTOPLASMIC PROTEIN"/>
    <property type="match status" value="1"/>
</dbReference>
<accession>A0A9D1QS12</accession>
<dbReference type="SUPFAM" id="SSF142906">
    <property type="entry name" value="YjbR-like"/>
    <property type="match status" value="1"/>
</dbReference>
<comment type="caution">
    <text evidence="1">The sequence shown here is derived from an EMBL/GenBank/DDBJ whole genome shotgun (WGS) entry which is preliminary data.</text>
</comment>
<name>A0A9D1QS12_9LACO</name>
<dbReference type="AlphaFoldDB" id="A0A9D1QS12"/>
<reference evidence="1" key="1">
    <citation type="journal article" date="2021" name="PeerJ">
        <title>Extensive microbial diversity within the chicken gut microbiome revealed by metagenomics and culture.</title>
        <authorList>
            <person name="Gilroy R."/>
            <person name="Ravi A."/>
            <person name="Getino M."/>
            <person name="Pursley I."/>
            <person name="Horton D.L."/>
            <person name="Alikhan N.F."/>
            <person name="Baker D."/>
            <person name="Gharbi K."/>
            <person name="Hall N."/>
            <person name="Watson M."/>
            <person name="Adriaenssens E.M."/>
            <person name="Foster-Nyarko E."/>
            <person name="Jarju S."/>
            <person name="Secka A."/>
            <person name="Antonio M."/>
            <person name="Oren A."/>
            <person name="Chaudhuri R.R."/>
            <person name="La Ragione R."/>
            <person name="Hildebrand F."/>
            <person name="Pallen M.J."/>
        </authorList>
    </citation>
    <scope>NUCLEOTIDE SEQUENCE</scope>
    <source>
        <strain evidence="1">CHK173-259</strain>
    </source>
</reference>
<dbReference type="InterPro" id="IPR038056">
    <property type="entry name" value="YjbR-like_sf"/>
</dbReference>